<dbReference type="OrthoDB" id="66095at2759"/>
<gene>
    <name evidence="1" type="ORF">C2G38_2014230</name>
</gene>
<evidence type="ECO:0000313" key="1">
    <source>
        <dbReference type="EMBL" id="RIB22598.1"/>
    </source>
</evidence>
<dbReference type="InterPro" id="IPR032675">
    <property type="entry name" value="LRR_dom_sf"/>
</dbReference>
<proteinExistence type="predicted"/>
<accession>A0A397VL80</accession>
<dbReference type="Gene3D" id="3.80.10.10">
    <property type="entry name" value="Ribonuclease Inhibitor"/>
    <property type="match status" value="1"/>
</dbReference>
<comment type="caution">
    <text evidence="1">The sequence shown here is derived from an EMBL/GenBank/DDBJ whole genome shotgun (WGS) entry which is preliminary data.</text>
</comment>
<evidence type="ECO:0000313" key="2">
    <source>
        <dbReference type="Proteomes" id="UP000266673"/>
    </source>
</evidence>
<dbReference type="STRING" id="44941.A0A397VL80"/>
<organism evidence="1 2">
    <name type="scientific">Gigaspora rosea</name>
    <dbReference type="NCBI Taxonomy" id="44941"/>
    <lineage>
        <taxon>Eukaryota</taxon>
        <taxon>Fungi</taxon>
        <taxon>Fungi incertae sedis</taxon>
        <taxon>Mucoromycota</taxon>
        <taxon>Glomeromycotina</taxon>
        <taxon>Glomeromycetes</taxon>
        <taxon>Diversisporales</taxon>
        <taxon>Gigasporaceae</taxon>
        <taxon>Gigaspora</taxon>
    </lineage>
</organism>
<protein>
    <submittedName>
        <fullName evidence="1">Uncharacterized protein</fullName>
    </submittedName>
</protein>
<dbReference type="AlphaFoldDB" id="A0A397VL80"/>
<dbReference type="SUPFAM" id="SSF52047">
    <property type="entry name" value="RNI-like"/>
    <property type="match status" value="1"/>
</dbReference>
<reference evidence="1 2" key="1">
    <citation type="submission" date="2018-06" db="EMBL/GenBank/DDBJ databases">
        <title>Comparative genomics reveals the genomic features of Rhizophagus irregularis, R. cerebriforme, R. diaphanum and Gigaspora rosea, and their symbiotic lifestyle signature.</title>
        <authorList>
            <person name="Morin E."/>
            <person name="San Clemente H."/>
            <person name="Chen E.C.H."/>
            <person name="De La Providencia I."/>
            <person name="Hainaut M."/>
            <person name="Kuo A."/>
            <person name="Kohler A."/>
            <person name="Murat C."/>
            <person name="Tang N."/>
            <person name="Roy S."/>
            <person name="Loubradou J."/>
            <person name="Henrissat B."/>
            <person name="Grigoriev I.V."/>
            <person name="Corradi N."/>
            <person name="Roux C."/>
            <person name="Martin F.M."/>
        </authorList>
    </citation>
    <scope>NUCLEOTIDE SEQUENCE [LARGE SCALE GENOMIC DNA]</scope>
    <source>
        <strain evidence="1 2">DAOM 194757</strain>
    </source>
</reference>
<dbReference type="EMBL" id="QKWP01000302">
    <property type="protein sequence ID" value="RIB22598.1"/>
    <property type="molecule type" value="Genomic_DNA"/>
</dbReference>
<dbReference type="Proteomes" id="UP000266673">
    <property type="component" value="Unassembled WGS sequence"/>
</dbReference>
<name>A0A397VL80_9GLOM</name>
<keyword evidence="2" id="KW-1185">Reference proteome</keyword>
<sequence>MFPKDPKPLFDYTAYTKSIVDYNLCEGIKNWLDDERRGINYYSNDDYERIVRLIKSSLISMILRTSNNLNLVDFYETVNDKIMMTLVEILYRSNAIKTLNICFDNLGSKEGKMLVEALHRNITSESLRINDNQLGINEGRTNHVKFNFTEPWLSVTYIKIKEHHGTYLNFLYATGSLPTSIDAGIPKCQKIEITCESHDQGWSSYPQDQGTYNNSWTWGEITIIPKQNNDLQGQNESKTRYKVYTNKHAAEGWQTHNFIFLSDHPLVQSLQPGDIVGLYIRSLHPGWCNYIKRAEIKFYYTV</sequence>